<evidence type="ECO:0000259" key="1">
    <source>
        <dbReference type="PROSITE" id="PS50181"/>
    </source>
</evidence>
<name>A0A165QYE0_EXIGL</name>
<dbReference type="PROSITE" id="PS50181">
    <property type="entry name" value="FBOX"/>
    <property type="match status" value="1"/>
</dbReference>
<dbReference type="OrthoDB" id="10545257at2759"/>
<keyword evidence="3" id="KW-1185">Reference proteome</keyword>
<dbReference type="Gene3D" id="3.80.10.10">
    <property type="entry name" value="Ribonuclease Inhibitor"/>
    <property type="match status" value="1"/>
</dbReference>
<dbReference type="AlphaFoldDB" id="A0A165QYE0"/>
<dbReference type="EMBL" id="KV425882">
    <property type="protein sequence ID" value="KZW04244.1"/>
    <property type="molecule type" value="Genomic_DNA"/>
</dbReference>
<protein>
    <recommendedName>
        <fullName evidence="1">F-box domain-containing protein</fullName>
    </recommendedName>
</protein>
<reference evidence="2 3" key="1">
    <citation type="journal article" date="2016" name="Mol. Biol. Evol.">
        <title>Comparative Genomics of Early-Diverging Mushroom-Forming Fungi Provides Insights into the Origins of Lignocellulose Decay Capabilities.</title>
        <authorList>
            <person name="Nagy L.G."/>
            <person name="Riley R."/>
            <person name="Tritt A."/>
            <person name="Adam C."/>
            <person name="Daum C."/>
            <person name="Floudas D."/>
            <person name="Sun H."/>
            <person name="Yadav J.S."/>
            <person name="Pangilinan J."/>
            <person name="Larsson K.H."/>
            <person name="Matsuura K."/>
            <person name="Barry K."/>
            <person name="Labutti K."/>
            <person name="Kuo R."/>
            <person name="Ohm R.A."/>
            <person name="Bhattacharya S.S."/>
            <person name="Shirouzu T."/>
            <person name="Yoshinaga Y."/>
            <person name="Martin F.M."/>
            <person name="Grigoriev I.V."/>
            <person name="Hibbett D.S."/>
        </authorList>
    </citation>
    <scope>NUCLEOTIDE SEQUENCE [LARGE SCALE GENOMIC DNA]</scope>
    <source>
        <strain evidence="2 3">HHB12029</strain>
    </source>
</reference>
<dbReference type="SUPFAM" id="SSF81383">
    <property type="entry name" value="F-box domain"/>
    <property type="match status" value="1"/>
</dbReference>
<dbReference type="InParanoid" id="A0A165QYE0"/>
<evidence type="ECO:0000313" key="2">
    <source>
        <dbReference type="EMBL" id="KZW04244.1"/>
    </source>
</evidence>
<dbReference type="InterPro" id="IPR032675">
    <property type="entry name" value="LRR_dom_sf"/>
</dbReference>
<accession>A0A165QYE0</accession>
<dbReference type="InterPro" id="IPR001810">
    <property type="entry name" value="F-box_dom"/>
</dbReference>
<organism evidence="2 3">
    <name type="scientific">Exidia glandulosa HHB12029</name>
    <dbReference type="NCBI Taxonomy" id="1314781"/>
    <lineage>
        <taxon>Eukaryota</taxon>
        <taxon>Fungi</taxon>
        <taxon>Dikarya</taxon>
        <taxon>Basidiomycota</taxon>
        <taxon>Agaricomycotina</taxon>
        <taxon>Agaricomycetes</taxon>
        <taxon>Auriculariales</taxon>
        <taxon>Exidiaceae</taxon>
        <taxon>Exidia</taxon>
    </lineage>
</organism>
<dbReference type="CDD" id="cd09917">
    <property type="entry name" value="F-box_SF"/>
    <property type="match status" value="1"/>
</dbReference>
<sequence length="339" mass="37626">MLLDQLPPELLLQIFRQISLDDRNQTLCSLAVVSRRVHDVAISALYETVVLDTDASIEKFALMTMLEPPPPILQLVRNISPWSDTATIFNSTSNAEELCIEIILARCPNLTNVQTQGKYLQSLCAESARSLQTLFVWLASATTFDRITLPPLTSLERLHVADLQSIVSRGSAGLSLLADALNAQSFPRLRFFSSTWAPYQMFDDDHARLHTIAITVLGLPSLQRFVVRHLGLDIDLPSLRGLRDPRIFVLAYDPRDPVRADNLQTWALSALGQLSMWTGKQIGRGAPATALTGTENVQVGGVVTETEREDESVDGTENENENENEWVEDAVLFTSARID</sequence>
<dbReference type="InterPro" id="IPR036047">
    <property type="entry name" value="F-box-like_dom_sf"/>
</dbReference>
<evidence type="ECO:0000313" key="3">
    <source>
        <dbReference type="Proteomes" id="UP000077266"/>
    </source>
</evidence>
<dbReference type="Proteomes" id="UP000077266">
    <property type="component" value="Unassembled WGS sequence"/>
</dbReference>
<gene>
    <name evidence="2" type="ORF">EXIGLDRAFT_758539</name>
</gene>
<dbReference type="Pfam" id="PF12937">
    <property type="entry name" value="F-box-like"/>
    <property type="match status" value="1"/>
</dbReference>
<proteinExistence type="predicted"/>
<feature type="domain" description="F-box" evidence="1">
    <location>
        <begin position="1"/>
        <end position="49"/>
    </location>
</feature>